<evidence type="ECO:0000313" key="3">
    <source>
        <dbReference type="Proteomes" id="UP000886885"/>
    </source>
</evidence>
<dbReference type="EMBL" id="JAAWWB010000020">
    <property type="protein sequence ID" value="KAG6756951.1"/>
    <property type="molecule type" value="Genomic_DNA"/>
</dbReference>
<keyword evidence="3" id="KW-1185">Reference proteome</keyword>
<evidence type="ECO:0000313" key="2">
    <source>
        <dbReference type="EMBL" id="KAG6756951.1"/>
    </source>
</evidence>
<dbReference type="AlphaFoldDB" id="A0A8X8CJW5"/>
<dbReference type="EMBL" id="JAAWWB010000020">
    <property type="protein sequence ID" value="KAG6756949.1"/>
    <property type="molecule type" value="Genomic_DNA"/>
</dbReference>
<reference evidence="1" key="1">
    <citation type="journal article" date="2020" name="bioRxiv">
        <title>Hybrid origin of Populus tomentosa Carr. identified through genome sequencing and phylogenomic analysis.</title>
        <authorList>
            <person name="An X."/>
            <person name="Gao K."/>
            <person name="Chen Z."/>
            <person name="Li J."/>
            <person name="Yang X."/>
            <person name="Yang X."/>
            <person name="Zhou J."/>
            <person name="Guo T."/>
            <person name="Zhao T."/>
            <person name="Huang S."/>
            <person name="Miao D."/>
            <person name="Khan W.U."/>
            <person name="Rao P."/>
            <person name="Ye M."/>
            <person name="Lei B."/>
            <person name="Liao W."/>
            <person name="Wang J."/>
            <person name="Ji L."/>
            <person name="Li Y."/>
            <person name="Guo B."/>
            <person name="Mustafa N.S."/>
            <person name="Li S."/>
            <person name="Yun Q."/>
            <person name="Keller S.R."/>
            <person name="Mao J."/>
            <person name="Zhang R."/>
            <person name="Strauss S.H."/>
        </authorList>
    </citation>
    <scope>NUCLEOTIDE SEQUENCE</scope>
    <source>
        <strain evidence="1">GM15</strain>
        <tissue evidence="1">Leaf</tissue>
    </source>
</reference>
<organism evidence="1 3">
    <name type="scientific">Populus tomentosa</name>
    <name type="common">Chinese white poplar</name>
    <dbReference type="NCBI Taxonomy" id="118781"/>
    <lineage>
        <taxon>Eukaryota</taxon>
        <taxon>Viridiplantae</taxon>
        <taxon>Streptophyta</taxon>
        <taxon>Embryophyta</taxon>
        <taxon>Tracheophyta</taxon>
        <taxon>Spermatophyta</taxon>
        <taxon>Magnoliopsida</taxon>
        <taxon>eudicotyledons</taxon>
        <taxon>Gunneridae</taxon>
        <taxon>Pentapetalae</taxon>
        <taxon>rosids</taxon>
        <taxon>fabids</taxon>
        <taxon>Malpighiales</taxon>
        <taxon>Salicaceae</taxon>
        <taxon>Saliceae</taxon>
        <taxon>Populus</taxon>
    </lineage>
</organism>
<gene>
    <name evidence="1" type="ORF">POTOM_037248</name>
    <name evidence="2" type="ORF">POTOM_037250</name>
</gene>
<evidence type="ECO:0000313" key="1">
    <source>
        <dbReference type="EMBL" id="KAG6756949.1"/>
    </source>
</evidence>
<dbReference type="OrthoDB" id="1747900at2759"/>
<sequence>MERPMINLAGKDLRKSSSACRDVRIPKNINTNVDEEKREIASATIKTVEKLNQNGNGHYGRHGLVTKRASSHRFPLRGLARR</sequence>
<proteinExistence type="predicted"/>
<comment type="caution">
    <text evidence="1">The sequence shown here is derived from an EMBL/GenBank/DDBJ whole genome shotgun (WGS) entry which is preliminary data.</text>
</comment>
<protein>
    <submittedName>
        <fullName evidence="1">Uncharacterized protein</fullName>
    </submittedName>
</protein>
<dbReference type="Proteomes" id="UP000886885">
    <property type="component" value="Chromosome 10D"/>
</dbReference>
<accession>A0A8X8CJW5</accession>
<name>A0A8X8CJW5_POPTO</name>